<name>A0A193QKE4_SODGM</name>
<reference evidence="2 3" key="1">
    <citation type="submission" date="2015-05" db="EMBL/GenBank/DDBJ databases">
        <authorList>
            <person name="Goodhead I."/>
        </authorList>
    </citation>
    <scope>NUCLEOTIDE SEQUENCE [LARGE SCALE GENOMIC DNA]</scope>
    <source>
        <strain evidence="3">morsitans</strain>
    </source>
</reference>
<dbReference type="InterPro" id="IPR036388">
    <property type="entry name" value="WH-like_DNA-bd_sf"/>
</dbReference>
<evidence type="ECO:0000259" key="1">
    <source>
        <dbReference type="PROSITE" id="PS51077"/>
    </source>
</evidence>
<evidence type="ECO:0000313" key="3">
    <source>
        <dbReference type="Proteomes" id="UP000245838"/>
    </source>
</evidence>
<feature type="domain" description="HTH iclR-type" evidence="1">
    <location>
        <begin position="46"/>
        <end position="114"/>
    </location>
</feature>
<dbReference type="GO" id="GO:0003677">
    <property type="term" value="F:DNA binding"/>
    <property type="evidence" value="ECO:0007669"/>
    <property type="project" value="InterPro"/>
</dbReference>
<organism evidence="2 3">
    <name type="scientific">Sodalis glossinidius (strain morsitans)</name>
    <dbReference type="NCBI Taxonomy" id="343509"/>
    <lineage>
        <taxon>Bacteria</taxon>
        <taxon>Pseudomonadati</taxon>
        <taxon>Pseudomonadota</taxon>
        <taxon>Gammaproteobacteria</taxon>
        <taxon>Enterobacterales</taxon>
        <taxon>Bruguierivoracaceae</taxon>
        <taxon>Sodalis</taxon>
    </lineage>
</organism>
<dbReference type="InterPro" id="IPR005471">
    <property type="entry name" value="Tscrpt_reg_IclR_N"/>
</dbReference>
<protein>
    <submittedName>
        <fullName evidence="2">IclR helix-turn-helix domain protein</fullName>
    </submittedName>
</protein>
<gene>
    <name evidence="2" type="ORF">SGGMMB4_03588</name>
</gene>
<dbReference type="Gene3D" id="1.10.10.10">
    <property type="entry name" value="Winged helix-like DNA-binding domain superfamily/Winged helix DNA-binding domain"/>
    <property type="match status" value="1"/>
</dbReference>
<dbReference type="SUPFAM" id="SSF46785">
    <property type="entry name" value="Winged helix' DNA-binding domain"/>
    <property type="match status" value="1"/>
</dbReference>
<dbReference type="Proteomes" id="UP000245838">
    <property type="component" value="Chromosome sggmmb4_Chromosome"/>
</dbReference>
<dbReference type="Pfam" id="PF09339">
    <property type="entry name" value="HTH_IclR"/>
    <property type="match status" value="1"/>
</dbReference>
<dbReference type="GO" id="GO:0006355">
    <property type="term" value="P:regulation of DNA-templated transcription"/>
    <property type="evidence" value="ECO:0007669"/>
    <property type="project" value="InterPro"/>
</dbReference>
<proteinExistence type="predicted"/>
<accession>A0A193QKE4</accession>
<evidence type="ECO:0000313" key="2">
    <source>
        <dbReference type="EMBL" id="CRL45646.1"/>
    </source>
</evidence>
<dbReference type="InterPro" id="IPR036390">
    <property type="entry name" value="WH_DNA-bd_sf"/>
</dbReference>
<dbReference type="AlphaFoldDB" id="A0A193QKE4"/>
<dbReference type="PROSITE" id="PS51077">
    <property type="entry name" value="HTH_ICLR"/>
    <property type="match status" value="1"/>
</dbReference>
<dbReference type="EMBL" id="LN854557">
    <property type="protein sequence ID" value="CRL45646.1"/>
    <property type="molecule type" value="Genomic_DNA"/>
</dbReference>
<sequence>MGRSKQECASGYSPGWRRSGLTAQEITMNESVQAPRKTGSQRRTRVRGIDRTLQILDCLQNRQCPITTYEVAKDLAAPLSSIYSLVEVLVANRILERDETGMIWLGARLYRYGLAYARVHGPLGTSAVATAKGTSDAIALHGDEYVKAGAAGTPCAETPSES</sequence>